<dbReference type="InterPro" id="IPR029048">
    <property type="entry name" value="HSP70_C_sf"/>
</dbReference>
<dbReference type="PANTHER" id="PTHR45639:SF34">
    <property type="entry name" value="CHAPERONE PROTEIN DNAK"/>
    <property type="match status" value="1"/>
</dbReference>
<dbReference type="Gene3D" id="1.20.1270.10">
    <property type="match status" value="1"/>
</dbReference>
<reference evidence="4" key="1">
    <citation type="submission" date="2021-08" db="EMBL/GenBank/DDBJ databases">
        <title>WGS assembly of Ceratopteris richardii.</title>
        <authorList>
            <person name="Marchant D.B."/>
            <person name="Chen G."/>
            <person name="Jenkins J."/>
            <person name="Shu S."/>
            <person name="Leebens-Mack J."/>
            <person name="Grimwood J."/>
            <person name="Schmutz J."/>
            <person name="Soltis P."/>
            <person name="Soltis D."/>
            <person name="Chen Z.-H."/>
        </authorList>
    </citation>
    <scope>NUCLEOTIDE SEQUENCE</scope>
    <source>
        <strain evidence="4">Whitten #5841</strain>
        <tissue evidence="4">Leaf</tissue>
    </source>
</reference>
<dbReference type="GO" id="GO:0005524">
    <property type="term" value="F:ATP binding"/>
    <property type="evidence" value="ECO:0007669"/>
    <property type="project" value="UniProtKB-KW"/>
</dbReference>
<dbReference type="GO" id="GO:0034663">
    <property type="term" value="C:endoplasmic reticulum chaperone complex"/>
    <property type="evidence" value="ECO:0007669"/>
    <property type="project" value="TreeGrafter"/>
</dbReference>
<evidence type="ECO:0000256" key="3">
    <source>
        <dbReference type="ARBA" id="ARBA00022840"/>
    </source>
</evidence>
<dbReference type="OMA" id="QFACEDE"/>
<proteinExistence type="inferred from homology"/>
<comment type="similarity">
    <text evidence="1">Belongs to the heat shock protein 70 family.</text>
</comment>
<gene>
    <name evidence="4" type="ORF">KP509_05G100200</name>
</gene>
<evidence type="ECO:0000313" key="5">
    <source>
        <dbReference type="Proteomes" id="UP000825935"/>
    </source>
</evidence>
<protein>
    <submittedName>
        <fullName evidence="4">Uncharacterized protein</fullName>
    </submittedName>
</protein>
<dbReference type="FunFam" id="1.20.1270.10:FF:000016">
    <property type="entry name" value="Heat shock protein 70"/>
    <property type="match status" value="1"/>
</dbReference>
<keyword evidence="3" id="KW-0067">ATP-binding</keyword>
<name>A0A8T2UX04_CERRI</name>
<dbReference type="PANTHER" id="PTHR45639">
    <property type="entry name" value="HSC70CB, ISOFORM G-RELATED"/>
    <property type="match status" value="1"/>
</dbReference>
<organism evidence="4 5">
    <name type="scientific">Ceratopteris richardii</name>
    <name type="common">Triangle waterfern</name>
    <dbReference type="NCBI Taxonomy" id="49495"/>
    <lineage>
        <taxon>Eukaryota</taxon>
        <taxon>Viridiplantae</taxon>
        <taxon>Streptophyta</taxon>
        <taxon>Embryophyta</taxon>
        <taxon>Tracheophyta</taxon>
        <taxon>Polypodiopsida</taxon>
        <taxon>Polypodiidae</taxon>
        <taxon>Polypodiales</taxon>
        <taxon>Pteridineae</taxon>
        <taxon>Pteridaceae</taxon>
        <taxon>Parkerioideae</taxon>
        <taxon>Ceratopteris</taxon>
    </lineage>
</organism>
<dbReference type="SUPFAM" id="SSF100934">
    <property type="entry name" value="Heat shock protein 70kD (HSP70), C-terminal subdomain"/>
    <property type="match status" value="1"/>
</dbReference>
<evidence type="ECO:0000313" key="4">
    <source>
        <dbReference type="EMBL" id="KAH7437994.1"/>
    </source>
</evidence>
<dbReference type="Pfam" id="PF00012">
    <property type="entry name" value="HSP70"/>
    <property type="match status" value="1"/>
</dbReference>
<evidence type="ECO:0000256" key="2">
    <source>
        <dbReference type="ARBA" id="ARBA00022741"/>
    </source>
</evidence>
<dbReference type="InterPro" id="IPR013126">
    <property type="entry name" value="Hsp_70_fam"/>
</dbReference>
<dbReference type="GO" id="GO:0140662">
    <property type="term" value="F:ATP-dependent protein folding chaperone"/>
    <property type="evidence" value="ECO:0007669"/>
    <property type="project" value="InterPro"/>
</dbReference>
<accession>A0A8T2UX04</accession>
<keyword evidence="5" id="KW-1185">Reference proteome</keyword>
<dbReference type="GO" id="GO:0030968">
    <property type="term" value="P:endoplasmic reticulum unfolded protein response"/>
    <property type="evidence" value="ECO:0007669"/>
    <property type="project" value="TreeGrafter"/>
</dbReference>
<evidence type="ECO:0000256" key="1">
    <source>
        <dbReference type="ARBA" id="ARBA00007381"/>
    </source>
</evidence>
<comment type="caution">
    <text evidence="4">The sequence shown here is derived from an EMBL/GenBank/DDBJ whole genome shotgun (WGS) entry which is preliminary data.</text>
</comment>
<dbReference type="Proteomes" id="UP000825935">
    <property type="component" value="Chromosome 5"/>
</dbReference>
<dbReference type="OrthoDB" id="3789372at2759"/>
<dbReference type="AlphaFoldDB" id="A0A8T2UX04"/>
<sequence>MVQEAEKYKSEDEERKKKVFSKNSLENYAYNMRNTIRDEKIADKLDPADKKKIEDAVEEAIQWLDHNQPAEADDFDDKMEELESLCNPIFARMYV</sequence>
<dbReference type="EMBL" id="CM035410">
    <property type="protein sequence ID" value="KAH7437994.1"/>
    <property type="molecule type" value="Genomic_DNA"/>
</dbReference>
<keyword evidence="2" id="KW-0547">Nucleotide-binding</keyword>